<keyword evidence="3" id="KW-0812">Transmembrane</keyword>
<evidence type="ECO:0000259" key="14">
    <source>
        <dbReference type="PROSITE" id="PS50268"/>
    </source>
</evidence>
<evidence type="ECO:0000313" key="16">
    <source>
        <dbReference type="Proteomes" id="UP000694383"/>
    </source>
</evidence>
<comment type="subcellular location">
    <subcellularLocation>
        <location evidence="1">Cell membrane</location>
        <topology evidence="1">Single-pass type I membrane protein</topology>
    </subcellularLocation>
</comment>
<dbReference type="GO" id="GO:0016339">
    <property type="term" value="P:calcium-dependent cell-cell adhesion via plasma membrane cell adhesion molecules"/>
    <property type="evidence" value="ECO:0007669"/>
    <property type="project" value="TreeGrafter"/>
</dbReference>
<dbReference type="GO" id="GO:0045296">
    <property type="term" value="F:cadherin binding"/>
    <property type="evidence" value="ECO:0007669"/>
    <property type="project" value="TreeGrafter"/>
</dbReference>
<evidence type="ECO:0000256" key="1">
    <source>
        <dbReference type="ARBA" id="ARBA00004251"/>
    </source>
</evidence>
<evidence type="ECO:0000256" key="2">
    <source>
        <dbReference type="ARBA" id="ARBA00022475"/>
    </source>
</evidence>
<feature type="chain" id="PRO_5034250163" evidence="13">
    <location>
        <begin position="21"/>
        <end position="532"/>
    </location>
</feature>
<proteinExistence type="predicted"/>
<dbReference type="AlphaFoldDB" id="A0A8C7XBG4"/>
<name>A0A8C7XBG4_9TELE</name>
<evidence type="ECO:0000256" key="9">
    <source>
        <dbReference type="ARBA" id="ARBA00022989"/>
    </source>
</evidence>
<keyword evidence="9" id="KW-1133">Transmembrane helix</keyword>
<evidence type="ECO:0000256" key="12">
    <source>
        <dbReference type="PROSITE-ProRule" id="PRU00043"/>
    </source>
</evidence>
<dbReference type="GO" id="GO:0007156">
    <property type="term" value="P:homophilic cell adhesion via plasma membrane adhesion molecules"/>
    <property type="evidence" value="ECO:0007669"/>
    <property type="project" value="InterPro"/>
</dbReference>
<dbReference type="Pfam" id="PF00028">
    <property type="entry name" value="Cadherin"/>
    <property type="match status" value="2"/>
</dbReference>
<dbReference type="GO" id="GO:0034332">
    <property type="term" value="P:adherens junction organization"/>
    <property type="evidence" value="ECO:0007669"/>
    <property type="project" value="TreeGrafter"/>
</dbReference>
<dbReference type="GO" id="GO:0016477">
    <property type="term" value="P:cell migration"/>
    <property type="evidence" value="ECO:0007669"/>
    <property type="project" value="TreeGrafter"/>
</dbReference>
<accession>A0A8C7XBG4</accession>
<feature type="domain" description="Cadherin" evidence="14">
    <location>
        <begin position="63"/>
        <end position="142"/>
    </location>
</feature>
<evidence type="ECO:0000256" key="3">
    <source>
        <dbReference type="ARBA" id="ARBA00022692"/>
    </source>
</evidence>
<keyword evidence="16" id="KW-1185">Reference proteome</keyword>
<dbReference type="SUPFAM" id="SSF49313">
    <property type="entry name" value="Cadherin-like"/>
    <property type="match status" value="4"/>
</dbReference>
<dbReference type="GO" id="GO:0007043">
    <property type="term" value="P:cell-cell junction assembly"/>
    <property type="evidence" value="ECO:0007669"/>
    <property type="project" value="TreeGrafter"/>
</dbReference>
<dbReference type="Proteomes" id="UP000694383">
    <property type="component" value="Unplaced"/>
</dbReference>
<reference evidence="15" key="1">
    <citation type="submission" date="2025-08" db="UniProtKB">
        <authorList>
            <consortium name="Ensembl"/>
        </authorList>
    </citation>
    <scope>IDENTIFICATION</scope>
</reference>
<dbReference type="GO" id="GO:0000902">
    <property type="term" value="P:cell morphogenesis"/>
    <property type="evidence" value="ECO:0007669"/>
    <property type="project" value="TreeGrafter"/>
</dbReference>
<evidence type="ECO:0000256" key="10">
    <source>
        <dbReference type="ARBA" id="ARBA00023136"/>
    </source>
</evidence>
<reference evidence="15" key="2">
    <citation type="submission" date="2025-09" db="UniProtKB">
        <authorList>
            <consortium name="Ensembl"/>
        </authorList>
    </citation>
    <scope>IDENTIFICATION</scope>
</reference>
<protein>
    <submittedName>
        <fullName evidence="15">Cadherin 26, tandem duplicate 1</fullName>
    </submittedName>
</protein>
<dbReference type="PROSITE" id="PS50268">
    <property type="entry name" value="CADHERIN_2"/>
    <property type="match status" value="4"/>
</dbReference>
<keyword evidence="6" id="KW-0677">Repeat</keyword>
<dbReference type="GO" id="GO:0016342">
    <property type="term" value="C:catenin complex"/>
    <property type="evidence" value="ECO:0007669"/>
    <property type="project" value="TreeGrafter"/>
</dbReference>
<dbReference type="Ensembl" id="ENSOSIT00000011635.1">
    <property type="protein sequence ID" value="ENSOSIP00000010948.1"/>
    <property type="gene ID" value="ENSOSIG00000006648.1"/>
</dbReference>
<evidence type="ECO:0000256" key="4">
    <source>
        <dbReference type="ARBA" id="ARBA00022723"/>
    </source>
</evidence>
<dbReference type="GO" id="GO:0005509">
    <property type="term" value="F:calcium ion binding"/>
    <property type="evidence" value="ECO:0007669"/>
    <property type="project" value="UniProtKB-UniRule"/>
</dbReference>
<dbReference type="CDD" id="cd11304">
    <property type="entry name" value="Cadherin_repeat"/>
    <property type="match status" value="4"/>
</dbReference>
<evidence type="ECO:0000256" key="6">
    <source>
        <dbReference type="ARBA" id="ARBA00022737"/>
    </source>
</evidence>
<dbReference type="GeneTree" id="ENSGT00940000161589"/>
<dbReference type="SMART" id="SM00112">
    <property type="entry name" value="CA"/>
    <property type="match status" value="4"/>
</dbReference>
<dbReference type="InterPro" id="IPR002126">
    <property type="entry name" value="Cadherin-like_dom"/>
</dbReference>
<dbReference type="InterPro" id="IPR015919">
    <property type="entry name" value="Cadherin-like_sf"/>
</dbReference>
<keyword evidence="5 13" id="KW-0732">Signal</keyword>
<feature type="domain" description="Cadherin" evidence="14">
    <location>
        <begin position="271"/>
        <end position="377"/>
    </location>
</feature>
<dbReference type="FunFam" id="2.60.40.60:FF:000202">
    <property type="entry name" value="cadherin-8 isoform X4"/>
    <property type="match status" value="1"/>
</dbReference>
<dbReference type="PRINTS" id="PR00205">
    <property type="entry name" value="CADHERIN"/>
</dbReference>
<dbReference type="GO" id="GO:0044331">
    <property type="term" value="P:cell-cell adhesion mediated by cadherin"/>
    <property type="evidence" value="ECO:0007669"/>
    <property type="project" value="TreeGrafter"/>
</dbReference>
<keyword evidence="7 12" id="KW-0106">Calcium</keyword>
<keyword evidence="11" id="KW-0325">Glycoprotein</keyword>
<dbReference type="GO" id="GO:0008013">
    <property type="term" value="F:beta-catenin binding"/>
    <property type="evidence" value="ECO:0007669"/>
    <property type="project" value="TreeGrafter"/>
</dbReference>
<dbReference type="PROSITE" id="PS51257">
    <property type="entry name" value="PROKAR_LIPOPROTEIN"/>
    <property type="match status" value="1"/>
</dbReference>
<evidence type="ECO:0000256" key="8">
    <source>
        <dbReference type="ARBA" id="ARBA00022889"/>
    </source>
</evidence>
<dbReference type="FunFam" id="2.60.40.60:FF:000095">
    <property type="entry name" value="Cadherin 13"/>
    <property type="match status" value="1"/>
</dbReference>
<dbReference type="PANTHER" id="PTHR24027:SF78">
    <property type="entry name" value="CADHERIN-LIKE PROTEIN 26"/>
    <property type="match status" value="1"/>
</dbReference>
<dbReference type="FunFam" id="2.60.40.60:FF:000019">
    <property type="entry name" value="Cadherin 2"/>
    <property type="match status" value="1"/>
</dbReference>
<dbReference type="GO" id="GO:0005912">
    <property type="term" value="C:adherens junction"/>
    <property type="evidence" value="ECO:0007669"/>
    <property type="project" value="TreeGrafter"/>
</dbReference>
<feature type="domain" description="Cadherin" evidence="14">
    <location>
        <begin position="143"/>
        <end position="253"/>
    </location>
</feature>
<sequence length="532" mass="61166">MRTVFLFLLVAFQALAFGSACEETRKKRDLLVRTKRRWVLSTIELEEEMTVNYPYFISKMYNDKIQDKDFRFEITGEAVTEGYLTINETTGDVFVLKSVDREKYDCFHVIFNVYDTDTNQKIDKELAFDVEVKDINDNPPRFIDFPQTFTVSESQVEGFLGVEVIAQDIDEKNTKNSTFNITVVQQTPLEPNIQAKWIDERTVHLNFTGCFDYEKAKDYKITLEAKDHGTPPLSSTAVISLNVRDTNTHMPEFKKKEFQTEVDEMKLFRDVFRFQVEDKDTPNTDGWRAKFFFISGNEEGIFKVETDPKTNEGIFSIVKEKNYEITTTVQLEIGVENIEPFTKCVNGKLIKQDGKLYRPDSINVTVTMIDDNDPPVFKPPKADVFEKEESEPGRVLFTPKVYDPDSTSFRFVLVEDPANWVSVDEKTGEIRATKKMDRESPFVDVDNVYKVVIAAIDDGDPSASKMETHDDLLRLAVEDKDTPNTDGWRAKYFFISGNEEDVFKLETDPITNEGILSIIKVTPFALNKSEGF</sequence>
<keyword evidence="8" id="KW-0130">Cell adhesion</keyword>
<evidence type="ECO:0000256" key="11">
    <source>
        <dbReference type="ARBA" id="ARBA00023180"/>
    </source>
</evidence>
<keyword evidence="4" id="KW-0479">Metal-binding</keyword>
<dbReference type="InterPro" id="IPR039808">
    <property type="entry name" value="Cadherin"/>
</dbReference>
<feature type="domain" description="Cadherin" evidence="14">
    <location>
        <begin position="388"/>
        <end position="485"/>
    </location>
</feature>
<keyword evidence="10" id="KW-0472">Membrane</keyword>
<evidence type="ECO:0000256" key="7">
    <source>
        <dbReference type="ARBA" id="ARBA00022837"/>
    </source>
</evidence>
<evidence type="ECO:0000256" key="13">
    <source>
        <dbReference type="SAM" id="SignalP"/>
    </source>
</evidence>
<dbReference type="Gene3D" id="2.60.40.60">
    <property type="entry name" value="Cadherins"/>
    <property type="match status" value="4"/>
</dbReference>
<dbReference type="PANTHER" id="PTHR24027">
    <property type="entry name" value="CADHERIN-23"/>
    <property type="match status" value="1"/>
</dbReference>
<evidence type="ECO:0000313" key="15">
    <source>
        <dbReference type="Ensembl" id="ENSOSIP00000010948.1"/>
    </source>
</evidence>
<keyword evidence="2" id="KW-1003">Cell membrane</keyword>
<evidence type="ECO:0000256" key="5">
    <source>
        <dbReference type="ARBA" id="ARBA00022729"/>
    </source>
</evidence>
<feature type="signal peptide" evidence="13">
    <location>
        <begin position="1"/>
        <end position="20"/>
    </location>
</feature>
<organism evidence="15 16">
    <name type="scientific">Oryzias sinensis</name>
    <name type="common">Chinese medaka</name>
    <dbReference type="NCBI Taxonomy" id="183150"/>
    <lineage>
        <taxon>Eukaryota</taxon>
        <taxon>Metazoa</taxon>
        <taxon>Chordata</taxon>
        <taxon>Craniata</taxon>
        <taxon>Vertebrata</taxon>
        <taxon>Euteleostomi</taxon>
        <taxon>Actinopterygii</taxon>
        <taxon>Neopterygii</taxon>
        <taxon>Teleostei</taxon>
        <taxon>Neoteleostei</taxon>
        <taxon>Acanthomorphata</taxon>
        <taxon>Ovalentaria</taxon>
        <taxon>Atherinomorphae</taxon>
        <taxon>Beloniformes</taxon>
        <taxon>Adrianichthyidae</taxon>
        <taxon>Oryziinae</taxon>
        <taxon>Oryzias</taxon>
    </lineage>
</organism>